<dbReference type="Pfam" id="PF00005">
    <property type="entry name" value="ABC_tran"/>
    <property type="match status" value="1"/>
</dbReference>
<keyword evidence="11" id="KW-1185">Reference proteome</keyword>
<evidence type="ECO:0000256" key="1">
    <source>
        <dbReference type="ARBA" id="ARBA00022448"/>
    </source>
</evidence>
<dbReference type="InterPro" id="IPR050093">
    <property type="entry name" value="ABC_SmlMolc_Importer"/>
</dbReference>
<dbReference type="CDD" id="cd03259">
    <property type="entry name" value="ABC_Carb_Solutes_like"/>
    <property type="match status" value="1"/>
</dbReference>
<keyword evidence="2" id="KW-1003">Cell membrane</keyword>
<evidence type="ECO:0000256" key="8">
    <source>
        <dbReference type="ARBA" id="ARBA00023136"/>
    </source>
</evidence>
<sequence length="215" mass="24305">MPKFELINIEKTFQGNNKLDHKDAFILSDINLKIEDGEFVSILGPSGCGKTTLLKLMTGLIKPDKGRILEDNKDITDMPVEKRNYAMVAQQPLLFPNMDLLDNICFGLKMKKINKAQRITEALDMINKLKLNGLEKRYPSQLSGGQCQRGAIARALVVKPKALFLDEAFNALDEELRLELTSFIRAYHKNNGLTTILVTHDKDEANYLSDRIINI</sequence>
<dbReference type="InterPro" id="IPR003439">
    <property type="entry name" value="ABC_transporter-like_ATP-bd"/>
</dbReference>
<evidence type="ECO:0000256" key="5">
    <source>
        <dbReference type="ARBA" id="ARBA00022840"/>
    </source>
</evidence>
<dbReference type="EMBL" id="JBJHZY010000001">
    <property type="protein sequence ID" value="MFL0266953.1"/>
    <property type="molecule type" value="Genomic_DNA"/>
</dbReference>
<evidence type="ECO:0000313" key="11">
    <source>
        <dbReference type="Proteomes" id="UP001623661"/>
    </source>
</evidence>
<keyword evidence="6" id="KW-0408">Iron</keyword>
<gene>
    <name evidence="10" type="ORF">ACJDUH_02470</name>
</gene>
<keyword evidence="8" id="KW-0472">Membrane</keyword>
<evidence type="ECO:0000256" key="7">
    <source>
        <dbReference type="ARBA" id="ARBA00023065"/>
    </source>
</evidence>
<protein>
    <submittedName>
        <fullName evidence="10">ABC transporter ATP-binding protein</fullName>
    </submittedName>
</protein>
<dbReference type="GO" id="GO:0005524">
    <property type="term" value="F:ATP binding"/>
    <property type="evidence" value="ECO:0007669"/>
    <property type="project" value="UniProtKB-KW"/>
</dbReference>
<accession>A0ABW8TN11</accession>
<dbReference type="PANTHER" id="PTHR42781:SF4">
    <property type="entry name" value="SPERMIDINE_PUTRESCINE IMPORT ATP-BINDING PROTEIN POTA"/>
    <property type="match status" value="1"/>
</dbReference>
<evidence type="ECO:0000256" key="6">
    <source>
        <dbReference type="ARBA" id="ARBA00023004"/>
    </source>
</evidence>
<dbReference type="InterPro" id="IPR003593">
    <property type="entry name" value="AAA+_ATPase"/>
</dbReference>
<keyword evidence="5 10" id="KW-0067">ATP-binding</keyword>
<comment type="caution">
    <text evidence="10">The sequence shown here is derived from an EMBL/GenBank/DDBJ whole genome shotgun (WGS) entry which is preliminary data.</text>
</comment>
<dbReference type="InterPro" id="IPR015853">
    <property type="entry name" value="ABC_transpr_FbpC"/>
</dbReference>
<dbReference type="Gene3D" id="3.40.50.300">
    <property type="entry name" value="P-loop containing nucleotide triphosphate hydrolases"/>
    <property type="match status" value="1"/>
</dbReference>
<dbReference type="SUPFAM" id="SSF52540">
    <property type="entry name" value="P-loop containing nucleoside triphosphate hydrolases"/>
    <property type="match status" value="1"/>
</dbReference>
<keyword evidence="1" id="KW-0813">Transport</keyword>
<proteinExistence type="predicted"/>
<keyword evidence="4" id="KW-0547">Nucleotide-binding</keyword>
<keyword evidence="3" id="KW-0410">Iron transport</keyword>
<feature type="domain" description="ABC transporter" evidence="9">
    <location>
        <begin position="4"/>
        <end position="215"/>
    </location>
</feature>
<name>A0ABW8TN11_9CLOT</name>
<reference evidence="10 11" key="1">
    <citation type="submission" date="2024-11" db="EMBL/GenBank/DDBJ databases">
        <authorList>
            <person name="Heng Y.C."/>
            <person name="Lim A.C.H."/>
            <person name="Lee J.K.Y."/>
            <person name="Kittelmann S."/>
        </authorList>
    </citation>
    <scope>NUCLEOTIDE SEQUENCE [LARGE SCALE GENOMIC DNA]</scope>
    <source>
        <strain evidence="10 11">WILCCON 0202</strain>
    </source>
</reference>
<evidence type="ECO:0000256" key="4">
    <source>
        <dbReference type="ARBA" id="ARBA00022741"/>
    </source>
</evidence>
<dbReference type="SMART" id="SM00382">
    <property type="entry name" value="AAA"/>
    <property type="match status" value="1"/>
</dbReference>
<dbReference type="PANTHER" id="PTHR42781">
    <property type="entry name" value="SPERMIDINE/PUTRESCINE IMPORT ATP-BINDING PROTEIN POTA"/>
    <property type="match status" value="1"/>
</dbReference>
<dbReference type="Proteomes" id="UP001623661">
    <property type="component" value="Unassembled WGS sequence"/>
</dbReference>
<keyword evidence="7" id="KW-0406">Ion transport</keyword>
<dbReference type="PROSITE" id="PS50893">
    <property type="entry name" value="ABC_TRANSPORTER_2"/>
    <property type="match status" value="1"/>
</dbReference>
<organism evidence="10 11">
    <name type="scientific">Candidatus Clostridium radicumherbarum</name>
    <dbReference type="NCBI Taxonomy" id="3381662"/>
    <lineage>
        <taxon>Bacteria</taxon>
        <taxon>Bacillati</taxon>
        <taxon>Bacillota</taxon>
        <taxon>Clostridia</taxon>
        <taxon>Eubacteriales</taxon>
        <taxon>Clostridiaceae</taxon>
        <taxon>Clostridium</taxon>
    </lineage>
</organism>
<evidence type="ECO:0000259" key="9">
    <source>
        <dbReference type="PROSITE" id="PS50893"/>
    </source>
</evidence>
<dbReference type="RefSeq" id="WP_406763568.1">
    <property type="nucleotide sequence ID" value="NZ_JBJHZY010000001.1"/>
</dbReference>
<evidence type="ECO:0000313" key="10">
    <source>
        <dbReference type="EMBL" id="MFL0266953.1"/>
    </source>
</evidence>
<evidence type="ECO:0000256" key="2">
    <source>
        <dbReference type="ARBA" id="ARBA00022475"/>
    </source>
</evidence>
<evidence type="ECO:0000256" key="3">
    <source>
        <dbReference type="ARBA" id="ARBA00022496"/>
    </source>
</evidence>
<dbReference type="InterPro" id="IPR027417">
    <property type="entry name" value="P-loop_NTPase"/>
</dbReference>